<protein>
    <submittedName>
        <fullName evidence="6">Glycoside hydrolase family 3</fullName>
    </submittedName>
</protein>
<evidence type="ECO:0000256" key="2">
    <source>
        <dbReference type="ARBA" id="ARBA00022801"/>
    </source>
</evidence>
<dbReference type="PRINTS" id="PR00133">
    <property type="entry name" value="GLHYDRLASE3"/>
</dbReference>
<feature type="region of interest" description="Disordered" evidence="4">
    <location>
        <begin position="40"/>
        <end position="66"/>
    </location>
</feature>
<dbReference type="PANTHER" id="PTHR30480">
    <property type="entry name" value="BETA-HEXOSAMINIDASE-RELATED"/>
    <property type="match status" value="1"/>
</dbReference>
<dbReference type="InterPro" id="IPR001764">
    <property type="entry name" value="Glyco_hydro_3_N"/>
</dbReference>
<evidence type="ECO:0000313" key="7">
    <source>
        <dbReference type="Proteomes" id="UP000608420"/>
    </source>
</evidence>
<dbReference type="Proteomes" id="UP000608420">
    <property type="component" value="Unassembled WGS sequence"/>
</dbReference>
<keyword evidence="2 6" id="KW-0378">Hydrolase</keyword>
<reference evidence="7" key="1">
    <citation type="journal article" date="2019" name="Int. J. Syst. Evol. Microbiol.">
        <title>The Global Catalogue of Microorganisms (GCM) 10K type strain sequencing project: providing services to taxonomists for standard genome sequencing and annotation.</title>
        <authorList>
            <consortium name="The Broad Institute Genomics Platform"/>
            <consortium name="The Broad Institute Genome Sequencing Center for Infectious Disease"/>
            <person name="Wu L."/>
            <person name="Ma J."/>
        </authorList>
    </citation>
    <scope>NUCLEOTIDE SEQUENCE [LARGE SCALE GENOMIC DNA]</scope>
    <source>
        <strain evidence="7">CGMCC 1.15420</strain>
    </source>
</reference>
<organism evidence="6 7">
    <name type="scientific">Paenibacillus aceti</name>
    <dbReference type="NCBI Taxonomy" id="1820010"/>
    <lineage>
        <taxon>Bacteria</taxon>
        <taxon>Bacillati</taxon>
        <taxon>Bacillota</taxon>
        <taxon>Bacilli</taxon>
        <taxon>Bacillales</taxon>
        <taxon>Paenibacillaceae</taxon>
        <taxon>Paenibacillus</taxon>
    </lineage>
</organism>
<dbReference type="InterPro" id="IPR050226">
    <property type="entry name" value="NagZ_Beta-hexosaminidase"/>
</dbReference>
<sequence>MRDRWLNRYLAIPLLATFILIAGCGAGGAANSGAINGANTPADKTEGDSTNGQSSGGNANLSIPEPTDPVQEQLAALSTAEKIGQLFIVGMDGTESNEPIRELLQKRHVGGIILYKNNIVNTEQAVGLLNKLKQENKHNPVPLFLSVDEEGGRVSRMPAELVKLPAAGKIGATKDSKAAENLGELIGAELTGFGLNMDFAPVLDVNSNPDNPVIGDRSFSDSADVVSQMGLAEMKGLSGQGIIPVVKHFPGHGDTSVDSHLGLPVVEHDMERLRELELVPFQAAIDAGADVVMVAHLLMPHLDPDRPASFSKAVIQDLLRDELGFKGVVISDDMTMGAISEHYPIGEAAVQFILAGGNIVLVGHEIEKEKAAIQAITEAVEQGTIPMDVLDQRVYEVLSLKQKFKLSDDSAKGPNVKELNQRITQFLTEYKLK</sequence>
<dbReference type="PANTHER" id="PTHR30480:SF16">
    <property type="entry name" value="GLYCOSIDE HYDROLASE FAMILY 3 DOMAIN PROTEIN"/>
    <property type="match status" value="1"/>
</dbReference>
<dbReference type="Pfam" id="PF00933">
    <property type="entry name" value="Glyco_hydro_3"/>
    <property type="match status" value="1"/>
</dbReference>
<evidence type="ECO:0000313" key="6">
    <source>
        <dbReference type="EMBL" id="GGF90040.1"/>
    </source>
</evidence>
<dbReference type="InterPro" id="IPR036962">
    <property type="entry name" value="Glyco_hydro_3_N_sf"/>
</dbReference>
<dbReference type="PROSITE" id="PS51257">
    <property type="entry name" value="PROKAR_LIPOPROTEIN"/>
    <property type="match status" value="1"/>
</dbReference>
<name>A0ABQ1VRJ6_9BACL</name>
<evidence type="ECO:0000256" key="3">
    <source>
        <dbReference type="ARBA" id="ARBA00023295"/>
    </source>
</evidence>
<dbReference type="PROSITE" id="PS00775">
    <property type="entry name" value="GLYCOSYL_HYDROL_F3"/>
    <property type="match status" value="1"/>
</dbReference>
<evidence type="ECO:0000256" key="1">
    <source>
        <dbReference type="ARBA" id="ARBA00005336"/>
    </source>
</evidence>
<feature type="compositionally biased region" description="Polar residues" evidence="4">
    <location>
        <begin position="48"/>
        <end position="61"/>
    </location>
</feature>
<dbReference type="Gene3D" id="3.20.20.300">
    <property type="entry name" value="Glycoside hydrolase, family 3, N-terminal domain"/>
    <property type="match status" value="1"/>
</dbReference>
<feature type="domain" description="Glycoside hydrolase family 3 N-terminal" evidence="5">
    <location>
        <begin position="80"/>
        <end position="400"/>
    </location>
</feature>
<comment type="caution">
    <text evidence="6">The sequence shown here is derived from an EMBL/GenBank/DDBJ whole genome shotgun (WGS) entry which is preliminary data.</text>
</comment>
<keyword evidence="7" id="KW-1185">Reference proteome</keyword>
<evidence type="ECO:0000259" key="5">
    <source>
        <dbReference type="Pfam" id="PF00933"/>
    </source>
</evidence>
<dbReference type="GO" id="GO:0016787">
    <property type="term" value="F:hydrolase activity"/>
    <property type="evidence" value="ECO:0007669"/>
    <property type="project" value="UniProtKB-KW"/>
</dbReference>
<dbReference type="EMBL" id="BMIW01000004">
    <property type="protein sequence ID" value="GGF90040.1"/>
    <property type="molecule type" value="Genomic_DNA"/>
</dbReference>
<proteinExistence type="inferred from homology"/>
<dbReference type="InterPro" id="IPR019800">
    <property type="entry name" value="Glyco_hydro_3_AS"/>
</dbReference>
<accession>A0ABQ1VRJ6</accession>
<evidence type="ECO:0000256" key="4">
    <source>
        <dbReference type="SAM" id="MobiDB-lite"/>
    </source>
</evidence>
<comment type="similarity">
    <text evidence="1">Belongs to the glycosyl hydrolase 3 family.</text>
</comment>
<gene>
    <name evidence="6" type="ORF">GCM10010913_09330</name>
</gene>
<dbReference type="SUPFAM" id="SSF51445">
    <property type="entry name" value="(Trans)glycosidases"/>
    <property type="match status" value="1"/>
</dbReference>
<dbReference type="NCBIfam" id="NF003740">
    <property type="entry name" value="PRK05337.1"/>
    <property type="match status" value="1"/>
</dbReference>
<keyword evidence="3" id="KW-0326">Glycosidase</keyword>
<dbReference type="RefSeq" id="WP_120463333.1">
    <property type="nucleotide sequence ID" value="NZ_BMIW01000004.1"/>
</dbReference>
<dbReference type="InterPro" id="IPR017853">
    <property type="entry name" value="GH"/>
</dbReference>